<evidence type="ECO:0000313" key="2">
    <source>
        <dbReference type="EMBL" id="MCC2137690.1"/>
    </source>
</evidence>
<dbReference type="GO" id="GO:0005886">
    <property type="term" value="C:plasma membrane"/>
    <property type="evidence" value="ECO:0007669"/>
    <property type="project" value="InterPro"/>
</dbReference>
<sequence>MKNNNTKKLAACAVMVALGAVLSMIKVLQMPFGGSITLLSMLPCAMISIMYGLKWGFAASFVESVVQLAFGITMDGILGWGMTPSALIGTILLDYIVAYTVIGIAGIFRKKGYVGICCGTALAVALRFVCHFISGAIIFANFDEFVAFGASWVGHPWLYSFCYNGTYMLPELIFTVIAAVILFRLPQMKKLIADEGE</sequence>
<dbReference type="EMBL" id="JAJEQC010000013">
    <property type="protein sequence ID" value="MCC2137690.1"/>
    <property type="molecule type" value="Genomic_DNA"/>
</dbReference>
<reference evidence="2" key="1">
    <citation type="submission" date="2021-10" db="EMBL/GenBank/DDBJ databases">
        <title>Anaerobic single-cell dispensing facilitates the cultivation of human gut bacteria.</title>
        <authorList>
            <person name="Afrizal A."/>
        </authorList>
    </citation>
    <scope>NUCLEOTIDE SEQUENCE</scope>
    <source>
        <strain evidence="2">CLA-AA-H250</strain>
    </source>
</reference>
<keyword evidence="1" id="KW-0472">Membrane</keyword>
<proteinExistence type="predicted"/>
<dbReference type="Proteomes" id="UP001199424">
    <property type="component" value="Unassembled WGS sequence"/>
</dbReference>
<feature type="transmembrane region" description="Helical" evidence="1">
    <location>
        <begin position="86"/>
        <end position="108"/>
    </location>
</feature>
<dbReference type="RefSeq" id="WP_308449851.1">
    <property type="nucleotide sequence ID" value="NZ_JAJEQC010000013.1"/>
</dbReference>
<comment type="caution">
    <text evidence="2">The sequence shown here is derived from an EMBL/GenBank/DDBJ whole genome shotgun (WGS) entry which is preliminary data.</text>
</comment>
<dbReference type="Pfam" id="PF09515">
    <property type="entry name" value="Thia_YuaJ"/>
    <property type="match status" value="1"/>
</dbReference>
<protein>
    <submittedName>
        <fullName evidence="2">Energy-coupled thiamine transporter ThiT</fullName>
    </submittedName>
</protein>
<keyword evidence="3" id="KW-1185">Reference proteome</keyword>
<feature type="transmembrane region" description="Helical" evidence="1">
    <location>
        <begin position="60"/>
        <end position="80"/>
    </location>
</feature>
<feature type="transmembrane region" description="Helical" evidence="1">
    <location>
        <begin position="157"/>
        <end position="183"/>
    </location>
</feature>
<feature type="transmembrane region" description="Helical" evidence="1">
    <location>
        <begin position="120"/>
        <end position="142"/>
    </location>
</feature>
<organism evidence="2 3">
    <name type="scientific">Hominenteromicrobium mulieris</name>
    <dbReference type="NCBI Taxonomy" id="2885357"/>
    <lineage>
        <taxon>Bacteria</taxon>
        <taxon>Bacillati</taxon>
        <taxon>Bacillota</taxon>
        <taxon>Clostridia</taxon>
        <taxon>Eubacteriales</taxon>
        <taxon>Oscillospiraceae</taxon>
        <taxon>Hominenteromicrobium</taxon>
    </lineage>
</organism>
<keyword evidence="1" id="KW-0812">Transmembrane</keyword>
<accession>A0AAE3DHX2</accession>
<dbReference type="AlphaFoldDB" id="A0AAE3DHX2"/>
<evidence type="ECO:0000313" key="3">
    <source>
        <dbReference type="Proteomes" id="UP001199424"/>
    </source>
</evidence>
<gene>
    <name evidence="2" type="ORF">LKD31_11810</name>
</gene>
<name>A0AAE3DHX2_9FIRM</name>
<keyword evidence="1" id="KW-1133">Transmembrane helix</keyword>
<feature type="transmembrane region" description="Helical" evidence="1">
    <location>
        <begin position="33"/>
        <end position="53"/>
    </location>
</feature>
<dbReference type="InterPro" id="IPR012651">
    <property type="entry name" value="Thia_Transptr_ThiT"/>
</dbReference>
<dbReference type="Gene3D" id="1.10.1760.20">
    <property type="match status" value="1"/>
</dbReference>
<dbReference type="GO" id="GO:0015234">
    <property type="term" value="F:thiamine transmembrane transporter activity"/>
    <property type="evidence" value="ECO:0007669"/>
    <property type="project" value="InterPro"/>
</dbReference>
<evidence type="ECO:0000256" key="1">
    <source>
        <dbReference type="SAM" id="Phobius"/>
    </source>
</evidence>